<dbReference type="OrthoDB" id="8230517at2"/>
<evidence type="ECO:0000313" key="3">
    <source>
        <dbReference type="Proteomes" id="UP000180057"/>
    </source>
</evidence>
<evidence type="ECO:0008006" key="4">
    <source>
        <dbReference type="Google" id="ProtNLM"/>
    </source>
</evidence>
<gene>
    <name evidence="2" type="ORF">BKP45_10025</name>
</gene>
<sequence>MIKKAFRPFWSFDVKKTEQWLTNMAEQGFHFHQLNRHTRTFYFKEDQPKKITYEINYGPNQSTNLPNARIEDGWHQVFQKKKWSIIANEKPTSQIKTTSVRENIIKRNRTIFYVYCGLLTYFIGVSLIPLGIFLTALLSGTEIIVVESPYWIITYTITALSTLFVIAMIYSLIKIKKTNKQLIDESFAYMPMPDTSKQITKQKEKELIRAGKIVRKWKLNWMIAPDKLEEWLEKMESQGYNLYRVARPGTIFYFIREQKRNISYCTEYQNIAKESSFNMHKENGWKHVYSSSSTLQKWTIWSKEYEVAEVKPRIYTDKITSIKAARRIATSYSLLFIPIILLYSYMLTNWFFYQPSESRPTQGFTMFIFAVLILTFGKHTIKTWRYFFRVKNTT</sequence>
<comment type="caution">
    <text evidence="2">The sequence shown here is derived from an EMBL/GenBank/DDBJ whole genome shotgun (WGS) entry which is preliminary data.</text>
</comment>
<organism evidence="2 3">
    <name type="scientific">Anaerobacillus alkalidiazotrophicus</name>
    <dbReference type="NCBI Taxonomy" id="472963"/>
    <lineage>
        <taxon>Bacteria</taxon>
        <taxon>Bacillati</taxon>
        <taxon>Bacillota</taxon>
        <taxon>Bacilli</taxon>
        <taxon>Bacillales</taxon>
        <taxon>Bacillaceae</taxon>
        <taxon>Anaerobacillus</taxon>
    </lineage>
</organism>
<dbReference type="InterPro" id="IPR021359">
    <property type="entry name" value="DUF2812"/>
</dbReference>
<protein>
    <recommendedName>
        <fullName evidence="4">DUF2812 domain-containing protein</fullName>
    </recommendedName>
</protein>
<feature type="transmembrane region" description="Helical" evidence="1">
    <location>
        <begin position="111"/>
        <end position="138"/>
    </location>
</feature>
<feature type="transmembrane region" description="Helical" evidence="1">
    <location>
        <begin position="332"/>
        <end position="352"/>
    </location>
</feature>
<dbReference type="RefSeq" id="WP_071389557.1">
    <property type="nucleotide sequence ID" value="NZ_MLQS01000015.1"/>
</dbReference>
<evidence type="ECO:0000313" key="2">
    <source>
        <dbReference type="EMBL" id="OIJ20117.1"/>
    </source>
</evidence>
<feature type="transmembrane region" description="Helical" evidence="1">
    <location>
        <begin position="364"/>
        <end position="381"/>
    </location>
</feature>
<proteinExistence type="predicted"/>
<dbReference type="Pfam" id="PF11193">
    <property type="entry name" value="DUF2812"/>
    <property type="match status" value="2"/>
</dbReference>
<reference evidence="2 3" key="1">
    <citation type="submission" date="2016-10" db="EMBL/GenBank/DDBJ databases">
        <title>Draft genome sequences of four alkaliphilic bacteria belonging to the Anaerobacillus genus.</title>
        <authorList>
            <person name="Bassil N.M."/>
            <person name="Lloyd J.R."/>
        </authorList>
    </citation>
    <scope>NUCLEOTIDE SEQUENCE [LARGE SCALE GENOMIC DNA]</scope>
    <source>
        <strain evidence="2 3">DSM 22531</strain>
    </source>
</reference>
<dbReference type="AlphaFoldDB" id="A0A1S2M8G8"/>
<dbReference type="EMBL" id="MLQS01000015">
    <property type="protein sequence ID" value="OIJ20117.1"/>
    <property type="molecule type" value="Genomic_DNA"/>
</dbReference>
<keyword evidence="3" id="KW-1185">Reference proteome</keyword>
<keyword evidence="1" id="KW-1133">Transmembrane helix</keyword>
<accession>A0A1S2M8G8</accession>
<feature type="transmembrane region" description="Helical" evidence="1">
    <location>
        <begin position="150"/>
        <end position="173"/>
    </location>
</feature>
<dbReference type="Proteomes" id="UP000180057">
    <property type="component" value="Unassembled WGS sequence"/>
</dbReference>
<keyword evidence="1" id="KW-0812">Transmembrane</keyword>
<evidence type="ECO:0000256" key="1">
    <source>
        <dbReference type="SAM" id="Phobius"/>
    </source>
</evidence>
<name>A0A1S2M8G8_9BACI</name>
<keyword evidence="1" id="KW-0472">Membrane</keyword>